<evidence type="ECO:0000313" key="9">
    <source>
        <dbReference type="EMBL" id="NMG02148.1"/>
    </source>
</evidence>
<feature type="domain" description="PpiC" evidence="8">
    <location>
        <begin position="177"/>
        <end position="278"/>
    </location>
</feature>
<dbReference type="GO" id="GO:0042277">
    <property type="term" value="F:peptide binding"/>
    <property type="evidence" value="ECO:0007669"/>
    <property type="project" value="InterPro"/>
</dbReference>
<dbReference type="PANTHER" id="PTHR47637:SF1">
    <property type="entry name" value="CHAPERONE SURA"/>
    <property type="match status" value="1"/>
</dbReference>
<evidence type="ECO:0000259" key="8">
    <source>
        <dbReference type="PROSITE" id="PS50198"/>
    </source>
</evidence>
<evidence type="ECO:0000256" key="2">
    <source>
        <dbReference type="ARBA" id="ARBA00022737"/>
    </source>
</evidence>
<dbReference type="InterPro" id="IPR046357">
    <property type="entry name" value="PPIase_dom_sf"/>
</dbReference>
<keyword evidence="3 7" id="KW-0574">Periplasm</keyword>
<evidence type="ECO:0000256" key="7">
    <source>
        <dbReference type="HAMAP-Rule" id="MF_01183"/>
    </source>
</evidence>
<protein>
    <recommendedName>
        <fullName evidence="7">Chaperone SurA</fullName>
    </recommendedName>
    <alternativeName>
        <fullName evidence="7">Peptidyl-prolyl cis-trans isomerase SurA</fullName>
        <shortName evidence="7">PPIase SurA</shortName>
        <ecNumber evidence="7">5.2.1.8</ecNumber>
    </alternativeName>
    <alternativeName>
        <fullName evidence="7">Rotamase SurA</fullName>
    </alternativeName>
</protein>
<dbReference type="GO" id="GO:0003755">
    <property type="term" value="F:peptidyl-prolyl cis-trans isomerase activity"/>
    <property type="evidence" value="ECO:0007669"/>
    <property type="project" value="UniProtKB-UniRule"/>
</dbReference>
<dbReference type="Pfam" id="PF00639">
    <property type="entry name" value="Rotamase"/>
    <property type="match status" value="2"/>
</dbReference>
<dbReference type="InterPro" id="IPR023058">
    <property type="entry name" value="PPIase_PpiC_CS"/>
</dbReference>
<dbReference type="GO" id="GO:0006457">
    <property type="term" value="P:protein folding"/>
    <property type="evidence" value="ECO:0007669"/>
    <property type="project" value="UniProtKB-UniRule"/>
</dbReference>
<dbReference type="GO" id="GO:0043165">
    <property type="term" value="P:Gram-negative-bacterium-type cell outer membrane assembly"/>
    <property type="evidence" value="ECO:0007669"/>
    <property type="project" value="InterPro"/>
</dbReference>
<dbReference type="EC" id="5.2.1.8" evidence="7"/>
<dbReference type="PROSITE" id="PS50198">
    <property type="entry name" value="PPIC_PPIASE_2"/>
    <property type="match status" value="2"/>
</dbReference>
<comment type="domain">
    <text evidence="7">The PPIase activity resides only in the second parvulin domain. The N-terminal region and the C-terminal tail are necessary and sufficient for the chaperone activity of SurA. The PPIase activity is dispensable for SurA to function as a chaperone. The N-terminal region and the C-terminal tail are also required for porin recognition.</text>
</comment>
<keyword evidence="1 7" id="KW-0732">Signal</keyword>
<dbReference type="SUPFAM" id="SSF109998">
    <property type="entry name" value="Triger factor/SurA peptide-binding domain-like"/>
    <property type="match status" value="1"/>
</dbReference>
<dbReference type="InterPro" id="IPR015391">
    <property type="entry name" value="SurA_N"/>
</dbReference>
<comment type="function">
    <text evidence="7">Chaperone involved in the correct folding and assembly of outer membrane proteins. Recognizes specific patterns of aromatic residues and the orientation of their side chains, which are found more frequently in integral outer membrane proteins. May act in both early periplasmic and late outer membrane-associated steps of protein maturation.</text>
</comment>
<dbReference type="GO" id="GO:0030288">
    <property type="term" value="C:outer membrane-bounded periplasmic space"/>
    <property type="evidence" value="ECO:0007669"/>
    <property type="project" value="InterPro"/>
</dbReference>
<dbReference type="RefSeq" id="WP_168986938.1">
    <property type="nucleotide sequence ID" value="NZ_CAWPHM010000066.1"/>
</dbReference>
<dbReference type="InterPro" id="IPR050280">
    <property type="entry name" value="OMP_Chaperone_SurA"/>
</dbReference>
<keyword evidence="5 7" id="KW-0143">Chaperone</keyword>
<keyword evidence="10" id="KW-1185">Reference proteome</keyword>
<dbReference type="EMBL" id="WTVM01000015">
    <property type="protein sequence ID" value="NMG02148.1"/>
    <property type="molecule type" value="Genomic_DNA"/>
</dbReference>
<evidence type="ECO:0000256" key="4">
    <source>
        <dbReference type="ARBA" id="ARBA00023110"/>
    </source>
</evidence>
<accession>A0A972FBC5</accession>
<evidence type="ECO:0000256" key="6">
    <source>
        <dbReference type="ARBA" id="ARBA00023235"/>
    </source>
</evidence>
<organism evidence="9 10">
    <name type="scientific">Azoarcus taiwanensis</name>
    <dbReference type="NCBI Taxonomy" id="666964"/>
    <lineage>
        <taxon>Bacteria</taxon>
        <taxon>Pseudomonadati</taxon>
        <taxon>Pseudomonadota</taxon>
        <taxon>Betaproteobacteria</taxon>
        <taxon>Rhodocyclales</taxon>
        <taxon>Zoogloeaceae</taxon>
        <taxon>Azoarcus</taxon>
    </lineage>
</organism>
<dbReference type="SUPFAM" id="SSF54534">
    <property type="entry name" value="FKBP-like"/>
    <property type="match status" value="2"/>
</dbReference>
<sequence precursor="true">MRILSYIKLTAVLAAACLLIPAQVMAQRAVPVDRVVAVVNNEVVTALELRERVQAAIRQLQQRGIEAPPLEVLEEQVLERMIIERAQLQLAAETGLRMDEATVDRAIASIARNNNLSEEELRSVLIEDGISWERFRQEIRTELTITRLREREVESEIVVTEAEIDNFIANNPDAFSGEELFVAHVLIRMPEAPSQADLARYMARAEEVLSRHAAGEDFAQLAAAYSDAPDSTQGGALGWRSRDRLPGLFADAVRTLRPGEVSPVLRSPAGLHIVKFVAMRGGELAGGVDEMEQTRARHILIRTTEVLSDAEAEARLLGLRERMVQGSERFEELARIHSDDLSAARGGDLGWIYPGDTVPEFERAMDALAPGEISQPVRSPFGWHLIEVVERRVQDVSDERMRAATRNALRERKAEEAYDAWLRELRDSTFVEYRLETDF</sequence>
<evidence type="ECO:0000256" key="5">
    <source>
        <dbReference type="ARBA" id="ARBA00023186"/>
    </source>
</evidence>
<dbReference type="GO" id="GO:0050821">
    <property type="term" value="P:protein stabilization"/>
    <property type="evidence" value="ECO:0007669"/>
    <property type="project" value="InterPro"/>
</dbReference>
<feature type="domain" description="PpiC" evidence="8">
    <location>
        <begin position="291"/>
        <end position="390"/>
    </location>
</feature>
<dbReference type="Gene3D" id="1.10.4030.10">
    <property type="entry name" value="Porin chaperone SurA, peptide-binding domain"/>
    <property type="match status" value="1"/>
</dbReference>
<reference evidence="9" key="1">
    <citation type="submission" date="2019-12" db="EMBL/GenBank/DDBJ databases">
        <title>Comparative genomics gives insights into the taxonomy of the Azoarcus-Aromatoleum group and reveals separate origins of nif in the plant-associated Azoarcus and non-plant-associated Aromatoleum sub-groups.</title>
        <authorList>
            <person name="Lafos M."/>
            <person name="Maluk M."/>
            <person name="Batista M."/>
            <person name="Junghare M."/>
            <person name="Carmona M."/>
            <person name="Faoro H."/>
            <person name="Cruz L.M."/>
            <person name="Battistoni F."/>
            <person name="De Souza E."/>
            <person name="Pedrosa F."/>
            <person name="Chen W.-M."/>
            <person name="Poole P.S."/>
            <person name="Dixon R.A."/>
            <person name="James E.K."/>
        </authorList>
    </citation>
    <scope>NUCLEOTIDE SEQUENCE</scope>
    <source>
        <strain evidence="9">NSC3</strain>
    </source>
</reference>
<evidence type="ECO:0000256" key="1">
    <source>
        <dbReference type="ARBA" id="ARBA00022729"/>
    </source>
</evidence>
<dbReference type="GO" id="GO:0051082">
    <property type="term" value="F:unfolded protein binding"/>
    <property type="evidence" value="ECO:0007669"/>
    <property type="project" value="UniProtKB-UniRule"/>
</dbReference>
<feature type="chain" id="PRO_5038200435" description="Chaperone SurA" evidence="7">
    <location>
        <begin position="27"/>
        <end position="439"/>
    </location>
</feature>
<dbReference type="PANTHER" id="PTHR47637">
    <property type="entry name" value="CHAPERONE SURA"/>
    <property type="match status" value="1"/>
</dbReference>
<dbReference type="AlphaFoldDB" id="A0A972FBC5"/>
<dbReference type="HAMAP" id="MF_01183">
    <property type="entry name" value="Chaperone_SurA"/>
    <property type="match status" value="1"/>
</dbReference>
<dbReference type="Gene3D" id="3.10.50.40">
    <property type="match status" value="2"/>
</dbReference>
<dbReference type="InterPro" id="IPR027304">
    <property type="entry name" value="Trigger_fact/SurA_dom_sf"/>
</dbReference>
<proteinExistence type="inferred from homology"/>
<dbReference type="InterPro" id="IPR000297">
    <property type="entry name" value="PPIase_PpiC"/>
</dbReference>
<dbReference type="Pfam" id="PF09312">
    <property type="entry name" value="SurA_N"/>
    <property type="match status" value="1"/>
</dbReference>
<feature type="signal peptide" evidence="7">
    <location>
        <begin position="1"/>
        <end position="26"/>
    </location>
</feature>
<dbReference type="PROSITE" id="PS01096">
    <property type="entry name" value="PPIC_PPIASE_1"/>
    <property type="match status" value="1"/>
</dbReference>
<keyword evidence="2 7" id="KW-0677">Repeat</keyword>
<keyword evidence="4 7" id="KW-0697">Rotamase</keyword>
<name>A0A972FBC5_9RHOO</name>
<evidence type="ECO:0000313" key="10">
    <source>
        <dbReference type="Proteomes" id="UP000599523"/>
    </source>
</evidence>
<keyword evidence="6 7" id="KW-0413">Isomerase</keyword>
<gene>
    <name evidence="7" type="primary">surA</name>
    <name evidence="9" type="ORF">GPA21_04075</name>
</gene>
<comment type="subcellular location">
    <subcellularLocation>
        <location evidence="7">Periplasm</location>
    </subcellularLocation>
    <text evidence="7">Is capable of associating with the outer membrane.</text>
</comment>
<dbReference type="InterPro" id="IPR023034">
    <property type="entry name" value="PPIase_SurA"/>
</dbReference>
<dbReference type="Proteomes" id="UP000599523">
    <property type="component" value="Unassembled WGS sequence"/>
</dbReference>
<evidence type="ECO:0000256" key="3">
    <source>
        <dbReference type="ARBA" id="ARBA00022764"/>
    </source>
</evidence>
<comment type="catalytic activity">
    <reaction evidence="7">
        <text>[protein]-peptidylproline (omega=180) = [protein]-peptidylproline (omega=0)</text>
        <dbReference type="Rhea" id="RHEA:16237"/>
        <dbReference type="Rhea" id="RHEA-COMP:10747"/>
        <dbReference type="Rhea" id="RHEA-COMP:10748"/>
        <dbReference type="ChEBI" id="CHEBI:83833"/>
        <dbReference type="ChEBI" id="CHEBI:83834"/>
        <dbReference type="EC" id="5.2.1.8"/>
    </reaction>
</comment>
<comment type="caution">
    <text evidence="9">The sequence shown here is derived from an EMBL/GenBank/DDBJ whole genome shotgun (WGS) entry which is preliminary data.</text>
</comment>